<sequence length="141" mass="15466">MYTTGGSVERCVVETEPVLVNDGYQETQATLLVSVDAVTVKTRAPLDDSFADLGLQVDGQEFIKIDKVVDERSAVFATSYTKIIEQFKKASVPGKRGQKPAASKVKLQLRFWPTWPATGTHEAFWSLAGFSKAYTEMAACP</sequence>
<organism evidence="1 2">
    <name type="scientific">Tectimicrobiota bacterium</name>
    <dbReference type="NCBI Taxonomy" id="2528274"/>
    <lineage>
        <taxon>Bacteria</taxon>
        <taxon>Pseudomonadati</taxon>
        <taxon>Nitrospinota/Tectimicrobiota group</taxon>
        <taxon>Candidatus Tectimicrobiota</taxon>
    </lineage>
</organism>
<comment type="caution">
    <text evidence="1">The sequence shown here is derived from an EMBL/GenBank/DDBJ whole genome shotgun (WGS) entry which is preliminary data.</text>
</comment>
<accession>A0A937W404</accession>
<protein>
    <submittedName>
        <fullName evidence="1">Uncharacterized protein</fullName>
    </submittedName>
</protein>
<name>A0A937W404_UNCTE</name>
<reference evidence="1" key="1">
    <citation type="submission" date="2019-03" db="EMBL/GenBank/DDBJ databases">
        <title>Lake Tanganyika Metagenome-Assembled Genomes (MAGs).</title>
        <authorList>
            <person name="Tran P."/>
        </authorList>
    </citation>
    <scope>NUCLEOTIDE SEQUENCE</scope>
    <source>
        <strain evidence="1">K_DeepCast_65m_m2_066</strain>
    </source>
</reference>
<gene>
    <name evidence="1" type="ORF">FJZ47_22755</name>
</gene>
<evidence type="ECO:0000313" key="1">
    <source>
        <dbReference type="EMBL" id="MBM3226594.1"/>
    </source>
</evidence>
<proteinExistence type="predicted"/>
<dbReference type="AlphaFoldDB" id="A0A937W404"/>
<dbReference type="Proteomes" id="UP000712673">
    <property type="component" value="Unassembled WGS sequence"/>
</dbReference>
<dbReference type="EMBL" id="VGLS01000969">
    <property type="protein sequence ID" value="MBM3226594.1"/>
    <property type="molecule type" value="Genomic_DNA"/>
</dbReference>
<evidence type="ECO:0000313" key="2">
    <source>
        <dbReference type="Proteomes" id="UP000712673"/>
    </source>
</evidence>